<proteinExistence type="predicted"/>
<feature type="compositionally biased region" description="Basic and acidic residues" evidence="1">
    <location>
        <begin position="221"/>
        <end position="242"/>
    </location>
</feature>
<organism evidence="2 3">
    <name type="scientific">Pyricularia oryzae</name>
    <name type="common">Rice blast fungus</name>
    <name type="synonym">Magnaporthe oryzae</name>
    <dbReference type="NCBI Taxonomy" id="318829"/>
    <lineage>
        <taxon>Eukaryota</taxon>
        <taxon>Fungi</taxon>
        <taxon>Dikarya</taxon>
        <taxon>Ascomycota</taxon>
        <taxon>Pezizomycotina</taxon>
        <taxon>Sordariomycetes</taxon>
        <taxon>Sordariomycetidae</taxon>
        <taxon>Magnaporthales</taxon>
        <taxon>Pyriculariaceae</taxon>
        <taxon>Pyricularia</taxon>
    </lineage>
</organism>
<evidence type="ECO:0000313" key="2">
    <source>
        <dbReference type="EMBL" id="QBZ58535.1"/>
    </source>
</evidence>
<feature type="region of interest" description="Disordered" evidence="1">
    <location>
        <begin position="218"/>
        <end position="297"/>
    </location>
</feature>
<protein>
    <submittedName>
        <fullName evidence="2">Uncharacterized protein</fullName>
    </submittedName>
</protein>
<evidence type="ECO:0000313" key="3">
    <source>
        <dbReference type="Proteomes" id="UP000294847"/>
    </source>
</evidence>
<reference evidence="2 3" key="1">
    <citation type="journal article" date="2019" name="Mol. Biol. Evol.">
        <title>Blast fungal genomes show frequent chromosomal changes, gene gains and losses, and effector gene turnover.</title>
        <authorList>
            <person name="Gomez Luciano L.B."/>
            <person name="Jason Tsai I."/>
            <person name="Chuma I."/>
            <person name="Tosa Y."/>
            <person name="Chen Y.H."/>
            <person name="Li J.Y."/>
            <person name="Li M.Y."/>
            <person name="Jade Lu M.Y."/>
            <person name="Nakayashiki H."/>
            <person name="Li W.H."/>
        </authorList>
    </citation>
    <scope>NUCLEOTIDE SEQUENCE [LARGE SCALE GENOMIC DNA]</scope>
    <source>
        <strain evidence="2">MZ5-1-6</strain>
    </source>
</reference>
<dbReference type="AlphaFoldDB" id="A0A4V1C638"/>
<feature type="compositionally biased region" description="Polar residues" evidence="1">
    <location>
        <begin position="254"/>
        <end position="272"/>
    </location>
</feature>
<name>A0A4V1C638_PYROR</name>
<gene>
    <name evidence="2" type="ORF">PoMZ_03489</name>
</gene>
<dbReference type="EMBL" id="CP034206">
    <property type="protein sequence ID" value="QBZ58535.1"/>
    <property type="molecule type" value="Genomic_DNA"/>
</dbReference>
<accession>A0A4V1C638</accession>
<dbReference type="Proteomes" id="UP000294847">
    <property type="component" value="Chromosome 3"/>
</dbReference>
<sequence length="382" mass="42487">MDFQQPEFTADEDRAWANIAKPGFRDPKILHDFWQKFNTCNIPLLPRDNFVVDALDCARLAEDRTHLEELLQKKFEYRCKTLGDGITGFLCAALDTDAYQAAPKDVRLAAQNISISGGSLKTFIEFVYGVISSPDQGGFGREMETPPELPRTPSEIPRTPSDNRDSVDISDLPTPDDGAQRIDRFDVRYDDDLEQQIEENWRSTRITELRDDAQITAAPLPDDRQAFNPQEHKVSGQNRTKESQYQAAAGSGPQDKSTQSPITPADTRSTGEGISDRPLTPKVYLHQPSSTTFTGLDAEKPPVASTKTLEAYSPNNSPEVTATAIIASCALESSATPCSGRKRRIDKDFSARLEGHDVTSLKQPKFEEVGQAKRRKYCDDVD</sequence>
<feature type="region of interest" description="Disordered" evidence="1">
    <location>
        <begin position="136"/>
        <end position="183"/>
    </location>
</feature>
<evidence type="ECO:0000256" key="1">
    <source>
        <dbReference type="SAM" id="MobiDB-lite"/>
    </source>
</evidence>